<dbReference type="Gene3D" id="2.30.29.30">
    <property type="entry name" value="Pleckstrin-homology domain (PH domain)/Phosphotyrosine-binding domain (PTB)"/>
    <property type="match status" value="1"/>
</dbReference>
<proteinExistence type="predicted"/>
<evidence type="ECO:0000313" key="6">
    <source>
        <dbReference type="EMBL" id="RCH77712.1"/>
    </source>
</evidence>
<feature type="non-terminal residue" evidence="6">
    <location>
        <position position="1"/>
    </location>
</feature>
<feature type="domain" description="Pleckstrin homology" evidence="5">
    <location>
        <begin position="3"/>
        <end position="108"/>
    </location>
</feature>
<dbReference type="InterPro" id="IPR011993">
    <property type="entry name" value="PH-like_dom_sf"/>
</dbReference>
<evidence type="ECO:0000313" key="7">
    <source>
        <dbReference type="Proteomes" id="UP000253551"/>
    </source>
</evidence>
<evidence type="ECO:0000259" key="5">
    <source>
        <dbReference type="Pfam" id="PF15405"/>
    </source>
</evidence>
<dbReference type="OrthoDB" id="2272012at2759"/>
<dbReference type="EMBL" id="PJQM01007798">
    <property type="protein sequence ID" value="RCH77712.1"/>
    <property type="molecule type" value="Genomic_DNA"/>
</dbReference>
<feature type="compositionally biased region" description="Low complexity" evidence="3">
    <location>
        <begin position="44"/>
        <end position="64"/>
    </location>
</feature>
<keyword evidence="2" id="KW-0344">Guanine-nucleotide releasing factor</keyword>
<dbReference type="STRING" id="4846.A0A367IJ62"/>
<evidence type="ECO:0000259" key="4">
    <source>
        <dbReference type="Pfam" id="PF00780"/>
    </source>
</evidence>
<evidence type="ECO:0000256" key="2">
    <source>
        <dbReference type="ARBA" id="ARBA00022658"/>
    </source>
</evidence>
<comment type="caution">
    <text evidence="6">The sequence shown here is derived from an EMBL/GenBank/DDBJ whole genome shotgun (WGS) entry which is preliminary data.</text>
</comment>
<dbReference type="Proteomes" id="UP000253551">
    <property type="component" value="Unassembled WGS sequence"/>
</dbReference>
<evidence type="ECO:0000256" key="1">
    <source>
        <dbReference type="ARBA" id="ARBA00022553"/>
    </source>
</evidence>
<sequence>PKQNEEKYKLYRKPIPLALLSLSFPDHTKRASTIIPLGRPSNVSSNASSDTNQSSNVSNTTSAAALQDKSGHPIAFVHLGKQSSGPMTLYAPTIAFRKQWADRIEGQRKTLVEKHNVFHVHATSERFFSSFDNKVNCIAVFDKGRSFVLGGDKGVYFKSEMNGNEPVRVLTMDKVSQIDVIQASNLILVLADKILYAYSLDTLRSNESGIKRGRKISSHVSFFKVGKICGSDGVEKTLVCFVRNNAMTSTIRALEPSETTEAKKKHKHFGHFIRSKNEALKVYKDLYIP</sequence>
<organism evidence="6 7">
    <name type="scientific">Rhizopus stolonifer</name>
    <name type="common">Rhizopus nigricans</name>
    <dbReference type="NCBI Taxonomy" id="4846"/>
    <lineage>
        <taxon>Eukaryota</taxon>
        <taxon>Fungi</taxon>
        <taxon>Fungi incertae sedis</taxon>
        <taxon>Mucoromycota</taxon>
        <taxon>Mucoromycotina</taxon>
        <taxon>Mucoromycetes</taxon>
        <taxon>Mucorales</taxon>
        <taxon>Mucorineae</taxon>
        <taxon>Rhizopodaceae</taxon>
        <taxon>Rhizopus</taxon>
    </lineage>
</organism>
<feature type="non-terminal residue" evidence="6">
    <location>
        <position position="289"/>
    </location>
</feature>
<evidence type="ECO:0000256" key="3">
    <source>
        <dbReference type="SAM" id="MobiDB-lite"/>
    </source>
</evidence>
<feature type="domain" description="CNH" evidence="4">
    <location>
        <begin position="144"/>
        <end position="272"/>
    </location>
</feature>
<reference evidence="6 7" key="1">
    <citation type="journal article" date="2018" name="G3 (Bethesda)">
        <title>Phylogenetic and Phylogenomic Definition of Rhizopus Species.</title>
        <authorList>
            <person name="Gryganskyi A.P."/>
            <person name="Golan J."/>
            <person name="Dolatabadi S."/>
            <person name="Mondo S."/>
            <person name="Robb S."/>
            <person name="Idnurm A."/>
            <person name="Muszewska A."/>
            <person name="Steczkiewicz K."/>
            <person name="Masonjones S."/>
            <person name="Liao H.L."/>
            <person name="Gajdeczka M.T."/>
            <person name="Anike F."/>
            <person name="Vuek A."/>
            <person name="Anishchenko I.M."/>
            <person name="Voigt K."/>
            <person name="de Hoog G.S."/>
            <person name="Smith M.E."/>
            <person name="Heitman J."/>
            <person name="Vilgalys R."/>
            <person name="Stajich J.E."/>
        </authorList>
    </citation>
    <scope>NUCLEOTIDE SEQUENCE [LARGE SCALE GENOMIC DNA]</scope>
    <source>
        <strain evidence="6 7">LSU 92-RS-03</strain>
    </source>
</reference>
<dbReference type="Pfam" id="PF00780">
    <property type="entry name" value="CNH"/>
    <property type="match status" value="1"/>
</dbReference>
<gene>
    <name evidence="6" type="primary">ROM2_4</name>
    <name evidence="6" type="ORF">CU098_003447</name>
</gene>
<keyword evidence="1" id="KW-0597">Phosphoprotein</keyword>
<accession>A0A367IJ62</accession>
<keyword evidence="7" id="KW-1185">Reference proteome</keyword>
<dbReference type="AlphaFoldDB" id="A0A367IJ62"/>
<dbReference type="Pfam" id="PF15405">
    <property type="entry name" value="PH_5"/>
    <property type="match status" value="1"/>
</dbReference>
<protein>
    <submittedName>
        <fullName evidence="6">RHO1 GDP-GTP exchange protein 2</fullName>
    </submittedName>
</protein>
<feature type="region of interest" description="Disordered" evidence="3">
    <location>
        <begin position="33"/>
        <end position="64"/>
    </location>
</feature>
<dbReference type="InterPro" id="IPR001180">
    <property type="entry name" value="CNH_dom"/>
</dbReference>
<dbReference type="PANTHER" id="PTHR46572:SF2">
    <property type="entry name" value="RHO1 GDP-GTP EXCHANGE PROTEIN 1-RELATED"/>
    <property type="match status" value="1"/>
</dbReference>
<dbReference type="PANTHER" id="PTHR46572">
    <property type="entry name" value="RHO1 GDP-GTP EXCHANGE PROTEIN 1-RELATED"/>
    <property type="match status" value="1"/>
</dbReference>
<dbReference type="InterPro" id="IPR041675">
    <property type="entry name" value="PH_5"/>
</dbReference>
<dbReference type="GO" id="GO:0005085">
    <property type="term" value="F:guanyl-nucleotide exchange factor activity"/>
    <property type="evidence" value="ECO:0007669"/>
    <property type="project" value="UniProtKB-KW"/>
</dbReference>
<name>A0A367IJ62_RHIST</name>
<dbReference type="InterPro" id="IPR052233">
    <property type="entry name" value="Rho-type_GEFs"/>
</dbReference>